<evidence type="ECO:0000256" key="4">
    <source>
        <dbReference type="ARBA" id="ARBA00022827"/>
    </source>
</evidence>
<evidence type="ECO:0000256" key="1">
    <source>
        <dbReference type="ARBA" id="ARBA00001974"/>
    </source>
</evidence>
<dbReference type="SUPFAM" id="SSF47203">
    <property type="entry name" value="Acyl-CoA dehydrogenase C-terminal domain-like"/>
    <property type="match status" value="1"/>
</dbReference>
<dbReference type="Gene3D" id="1.20.140.10">
    <property type="entry name" value="Butyryl-CoA Dehydrogenase, subunit A, domain 3"/>
    <property type="match status" value="1"/>
</dbReference>
<dbReference type="RefSeq" id="WP_045583177.1">
    <property type="nucleotide sequence ID" value="NZ_CP012402.1"/>
</dbReference>
<keyword evidence="5" id="KW-0560">Oxidoreductase</keyword>
<evidence type="ECO:0000259" key="6">
    <source>
        <dbReference type="Pfam" id="PF00441"/>
    </source>
</evidence>
<keyword evidence="3" id="KW-0285">Flavoprotein</keyword>
<dbReference type="InterPro" id="IPR013786">
    <property type="entry name" value="AcylCoA_DH/ox_N"/>
</dbReference>
<dbReference type="Proteomes" id="UP000069935">
    <property type="component" value="Chromosome 2"/>
</dbReference>
<evidence type="ECO:0000259" key="7">
    <source>
        <dbReference type="Pfam" id="PF02771"/>
    </source>
</evidence>
<organism evidence="8 9">
    <name type="scientific">Azospirillum thiophilum</name>
    <dbReference type="NCBI Taxonomy" id="528244"/>
    <lineage>
        <taxon>Bacteria</taxon>
        <taxon>Pseudomonadati</taxon>
        <taxon>Pseudomonadota</taxon>
        <taxon>Alphaproteobacteria</taxon>
        <taxon>Rhodospirillales</taxon>
        <taxon>Azospirillaceae</taxon>
        <taxon>Azospirillum</taxon>
    </lineage>
</organism>
<reference evidence="9" key="1">
    <citation type="submission" date="2015-08" db="EMBL/GenBank/DDBJ databases">
        <title>Complete Genome Sequence of Azospirillum thiophilum BV-S.</title>
        <authorList>
            <person name="Fomenkov A."/>
            <person name="Vincze T."/>
            <person name="Grabovich M."/>
            <person name="Dubinina G."/>
            <person name="Orlova M."/>
            <person name="Belousova E."/>
            <person name="Roberts R.J."/>
        </authorList>
    </citation>
    <scope>NUCLEOTIDE SEQUENCE [LARGE SCALE GENOMIC DNA]</scope>
    <source>
        <strain evidence="9">BV-S</strain>
    </source>
</reference>
<dbReference type="Gene3D" id="1.10.540.10">
    <property type="entry name" value="Acyl-CoA dehydrogenase/oxidase, N-terminal domain"/>
    <property type="match status" value="1"/>
</dbReference>
<keyword evidence="9" id="KW-1185">Reference proteome</keyword>
<dbReference type="Pfam" id="PF02771">
    <property type="entry name" value="Acyl-CoA_dh_N"/>
    <property type="match status" value="1"/>
</dbReference>
<dbReference type="GO" id="GO:0003995">
    <property type="term" value="F:acyl-CoA dehydrogenase activity"/>
    <property type="evidence" value="ECO:0007669"/>
    <property type="project" value="TreeGrafter"/>
</dbReference>
<evidence type="ECO:0008006" key="10">
    <source>
        <dbReference type="Google" id="ProtNLM"/>
    </source>
</evidence>
<dbReference type="PANTHER" id="PTHR43884">
    <property type="entry name" value="ACYL-COA DEHYDROGENASE"/>
    <property type="match status" value="1"/>
</dbReference>
<dbReference type="InterPro" id="IPR009100">
    <property type="entry name" value="AcylCoA_DH/oxidase_NM_dom_sf"/>
</dbReference>
<protein>
    <recommendedName>
        <fullName evidence="10">Acyl-CoA dehydrogenase</fullName>
    </recommendedName>
</protein>
<dbReference type="GO" id="GO:0050660">
    <property type="term" value="F:flavin adenine dinucleotide binding"/>
    <property type="evidence" value="ECO:0007669"/>
    <property type="project" value="InterPro"/>
</dbReference>
<comment type="cofactor">
    <cofactor evidence="1">
        <name>FAD</name>
        <dbReference type="ChEBI" id="CHEBI:57692"/>
    </cofactor>
</comment>
<dbReference type="Pfam" id="PF00441">
    <property type="entry name" value="Acyl-CoA_dh_1"/>
    <property type="match status" value="1"/>
</dbReference>
<sequence>MTDTILADTAERLFADRVTPDLLRRADEGKWPADLWAPVEEMGLPLALVPEEAGGFGLDMVEALGLVRIAGFFAAPLPLADSMLAAWLLADARLEVAAGPLTVVPPRPASPADGDTPSLTRSGDGWHLSGIARRVPWGRDAAAVVLLADHDGRAHVVRLDAGDWQVAEAGRNIAGEPRDDLRFALALTDGRVAPAPAGLDAAVLHAMGATLRSLAMAGAVERVLDLTVRYAGERVQFGRPLGKFQAVQQNLAVLAGQSAAAGAAADGAAEAFAELAAGGSRSLAVAAAKMRCGEAAGIACSIAHQMHGAIGFTHEHVLHHSTRRLWSWRDEYGNDASWARQLGREAAAAGAGADGLWPLVTAA</sequence>
<reference evidence="8 9" key="2">
    <citation type="journal article" date="2016" name="Genome Announc.">
        <title>Complete Genome Sequence of a Strain of Azospirillum thiophilum Isolated from a Sulfide Spring.</title>
        <authorList>
            <person name="Fomenkov A."/>
            <person name="Vincze T."/>
            <person name="Grabovich M."/>
            <person name="Anton B.P."/>
            <person name="Dubinina G."/>
            <person name="Orlova M."/>
            <person name="Belousova E."/>
            <person name="Roberts R.J."/>
        </authorList>
    </citation>
    <scope>NUCLEOTIDE SEQUENCE [LARGE SCALE GENOMIC DNA]</scope>
    <source>
        <strain evidence="8 9">BV-S</strain>
    </source>
</reference>
<dbReference type="SUPFAM" id="SSF56645">
    <property type="entry name" value="Acyl-CoA dehydrogenase NM domain-like"/>
    <property type="match status" value="1"/>
</dbReference>
<comment type="similarity">
    <text evidence="2">Belongs to the acyl-CoA dehydrogenase family.</text>
</comment>
<evidence type="ECO:0000313" key="8">
    <source>
        <dbReference type="EMBL" id="ALG72598.1"/>
    </source>
</evidence>
<dbReference type="EMBL" id="CP012402">
    <property type="protein sequence ID" value="ALG72598.1"/>
    <property type="molecule type" value="Genomic_DNA"/>
</dbReference>
<dbReference type="InterPro" id="IPR037069">
    <property type="entry name" value="AcylCoA_DH/ox_N_sf"/>
</dbReference>
<evidence type="ECO:0000313" key="9">
    <source>
        <dbReference type="Proteomes" id="UP000069935"/>
    </source>
</evidence>
<dbReference type="KEGG" id="ati:AL072_16215"/>
<evidence type="ECO:0000256" key="3">
    <source>
        <dbReference type="ARBA" id="ARBA00022630"/>
    </source>
</evidence>
<evidence type="ECO:0000256" key="2">
    <source>
        <dbReference type="ARBA" id="ARBA00009347"/>
    </source>
</evidence>
<evidence type="ECO:0000256" key="5">
    <source>
        <dbReference type="ARBA" id="ARBA00023002"/>
    </source>
</evidence>
<dbReference type="PANTHER" id="PTHR43884:SF20">
    <property type="entry name" value="ACYL-COA DEHYDROGENASE FADE28"/>
    <property type="match status" value="1"/>
</dbReference>
<keyword evidence="4" id="KW-0274">FAD</keyword>
<gene>
    <name evidence="8" type="ORF">AL072_16215</name>
</gene>
<dbReference type="InterPro" id="IPR036250">
    <property type="entry name" value="AcylCo_DH-like_C"/>
</dbReference>
<proteinExistence type="inferred from homology"/>
<feature type="domain" description="Acyl-CoA dehydrogenase/oxidase N-terminal" evidence="7">
    <location>
        <begin position="5"/>
        <end position="76"/>
    </location>
</feature>
<accession>A0AAC8W014</accession>
<dbReference type="InterPro" id="IPR009075">
    <property type="entry name" value="AcylCo_DH/oxidase_C"/>
</dbReference>
<feature type="domain" description="Acyl-CoA dehydrogenase/oxidase C-terminal" evidence="6">
    <location>
        <begin position="213"/>
        <end position="324"/>
    </location>
</feature>
<name>A0AAC8W014_9PROT</name>
<dbReference type="AlphaFoldDB" id="A0AAC8W014"/>